<gene>
    <name evidence="3" type="ORF">LGLO00237_LOCUS25435</name>
</gene>
<sequence length="204" mass="23215">MAHKGNAAVRLMWVAVAATLLATTMIVNSGPATRKIGLGFLSCFGPDLTEFKEEMKHLEQMEWGEAEKLGAMASIQSLGTNTSPGEMVTLGKLFKDARTKMLEGQEKMAERAKVALKEKERLEGEEDTFLDKTEQEGEALVKDLEQEHQKLTDEMEGYTNEQKQYESKRFLETEAMLKEHHRLVKEQEELRTILRELRLGRIQS</sequence>
<accession>A0A7S3Z7J3</accession>
<feature type="coiled-coil region" evidence="1">
    <location>
        <begin position="102"/>
        <end position="168"/>
    </location>
</feature>
<keyword evidence="1" id="KW-0175">Coiled coil</keyword>
<proteinExistence type="predicted"/>
<protein>
    <submittedName>
        <fullName evidence="3">Uncharacterized protein</fullName>
    </submittedName>
</protein>
<name>A0A7S3Z7J3_9EUKA</name>
<evidence type="ECO:0000256" key="2">
    <source>
        <dbReference type="SAM" id="SignalP"/>
    </source>
</evidence>
<evidence type="ECO:0000256" key="1">
    <source>
        <dbReference type="SAM" id="Coils"/>
    </source>
</evidence>
<feature type="signal peptide" evidence="2">
    <location>
        <begin position="1"/>
        <end position="29"/>
    </location>
</feature>
<keyword evidence="2" id="KW-0732">Signal</keyword>
<dbReference type="EMBL" id="HBIV01035609">
    <property type="protein sequence ID" value="CAE0673730.1"/>
    <property type="molecule type" value="Transcribed_RNA"/>
</dbReference>
<feature type="chain" id="PRO_5031228955" evidence="2">
    <location>
        <begin position="30"/>
        <end position="204"/>
    </location>
</feature>
<reference evidence="3" key="1">
    <citation type="submission" date="2021-01" db="EMBL/GenBank/DDBJ databases">
        <authorList>
            <person name="Corre E."/>
            <person name="Pelletier E."/>
            <person name="Niang G."/>
            <person name="Scheremetjew M."/>
            <person name="Finn R."/>
            <person name="Kale V."/>
            <person name="Holt S."/>
            <person name="Cochrane G."/>
            <person name="Meng A."/>
            <person name="Brown T."/>
            <person name="Cohen L."/>
        </authorList>
    </citation>
    <scope>NUCLEOTIDE SEQUENCE</scope>
    <source>
        <strain evidence="3">CCCM811</strain>
    </source>
</reference>
<evidence type="ECO:0000313" key="3">
    <source>
        <dbReference type="EMBL" id="CAE0673730.1"/>
    </source>
</evidence>
<dbReference type="AlphaFoldDB" id="A0A7S3Z7J3"/>
<organism evidence="3">
    <name type="scientific">Lotharella globosa</name>
    <dbReference type="NCBI Taxonomy" id="91324"/>
    <lineage>
        <taxon>Eukaryota</taxon>
        <taxon>Sar</taxon>
        <taxon>Rhizaria</taxon>
        <taxon>Cercozoa</taxon>
        <taxon>Chlorarachniophyceae</taxon>
        <taxon>Lotharella</taxon>
    </lineage>
</organism>